<name>A0A1H7LEW6_9SPHI</name>
<dbReference type="InterPro" id="IPR005198">
    <property type="entry name" value="Glyco_hydro_76"/>
</dbReference>
<dbReference type="SUPFAM" id="SSF48208">
    <property type="entry name" value="Six-hairpin glycosidases"/>
    <property type="match status" value="1"/>
</dbReference>
<dbReference type="InterPro" id="IPR014512">
    <property type="entry name" value="O_gly_hydro"/>
</dbReference>
<dbReference type="Gene3D" id="1.50.10.20">
    <property type="match status" value="1"/>
</dbReference>
<proteinExistence type="predicted"/>
<dbReference type="PANTHER" id="PTHR47791">
    <property type="entry name" value="MEIOTICALLY UP-REGULATED GENE 191 PROTEIN"/>
    <property type="match status" value="1"/>
</dbReference>
<reference evidence="2" key="1">
    <citation type="submission" date="2016-10" db="EMBL/GenBank/DDBJ databases">
        <authorList>
            <person name="Varghese N."/>
            <person name="Submissions S."/>
        </authorList>
    </citation>
    <scope>NUCLEOTIDE SEQUENCE [LARGE SCALE GENOMIC DNA]</scope>
    <source>
        <strain evidence="2">Jip14</strain>
    </source>
</reference>
<dbReference type="InterPro" id="IPR008928">
    <property type="entry name" value="6-hairpin_glycosidase_sf"/>
</dbReference>
<keyword evidence="2" id="KW-1185">Reference proteome</keyword>
<accession>A0A1H7LEW6</accession>
<evidence type="ECO:0000313" key="1">
    <source>
        <dbReference type="EMBL" id="SEK97055.1"/>
    </source>
</evidence>
<dbReference type="Pfam" id="PF03663">
    <property type="entry name" value="Glyco_hydro_76"/>
    <property type="match status" value="1"/>
</dbReference>
<evidence type="ECO:0000313" key="2">
    <source>
        <dbReference type="Proteomes" id="UP000198916"/>
    </source>
</evidence>
<gene>
    <name evidence="1" type="ORF">SAMN05421740_103132</name>
</gene>
<protein>
    <submittedName>
        <fullName evidence="1">Predicted alpha-1,6-mannanase, GH76 family</fullName>
    </submittedName>
</protein>
<dbReference type="Proteomes" id="UP000198916">
    <property type="component" value="Unassembled WGS sequence"/>
</dbReference>
<dbReference type="EMBL" id="FNZR01000003">
    <property type="protein sequence ID" value="SEK97055.1"/>
    <property type="molecule type" value="Genomic_DNA"/>
</dbReference>
<dbReference type="InterPro" id="IPR053169">
    <property type="entry name" value="MUG_Protein"/>
</dbReference>
<dbReference type="PIRSF" id="PIRSF021505">
    <property type="entry name" value="O_gly_hdrol"/>
    <property type="match status" value="1"/>
</dbReference>
<dbReference type="STRING" id="332977.SAMN05421740_103132"/>
<dbReference type="PANTHER" id="PTHR47791:SF3">
    <property type="entry name" value="MEIOTICALLY UP-REGULATED GENE 191 PROTEIN"/>
    <property type="match status" value="1"/>
</dbReference>
<sequence length="373" mass="41725">MLLKSLILMGYVLVSQVQVGADRGATRWNALADSLQQSTRATYLSSGGNYYIQDNAGDTTFHYWWNAHMVDVLVDGYLRTQDRTYLTRAKRLLEGIYGMNGNRYPNMFYDDMLWLALASLRAYEAGGDTTFLDAVDILWNDIQTGINEHQGGGVAWRKDQLTYKNTPANAPAIVLACRLYMHFGRTEDLQTAIALYDWLKATLVDPVSGLVWDGVNRQGDGRIDKDWLFTYNQGIFMEAAHALYHATKDAHYLEDALRTADAALGSPIISPKGILRDEGQGDGGLFKGILIRYLAQLARDMDVQTEKRYQYTQFVHANALVAANRAVLRPGMLVGPDWNEKHADVLALSSQLSGLMLFEARASLGKINEIKIN</sequence>
<dbReference type="AlphaFoldDB" id="A0A1H7LEW6"/>
<organism evidence="1 2">
    <name type="scientific">Parapedobacter koreensis</name>
    <dbReference type="NCBI Taxonomy" id="332977"/>
    <lineage>
        <taxon>Bacteria</taxon>
        <taxon>Pseudomonadati</taxon>
        <taxon>Bacteroidota</taxon>
        <taxon>Sphingobacteriia</taxon>
        <taxon>Sphingobacteriales</taxon>
        <taxon>Sphingobacteriaceae</taxon>
        <taxon>Parapedobacter</taxon>
    </lineage>
</organism>
<dbReference type="GO" id="GO:0005975">
    <property type="term" value="P:carbohydrate metabolic process"/>
    <property type="evidence" value="ECO:0007669"/>
    <property type="project" value="InterPro"/>
</dbReference>